<dbReference type="AlphaFoldDB" id="A0A1H0C7H5"/>
<feature type="transmembrane region" description="Helical" evidence="1">
    <location>
        <begin position="49"/>
        <end position="68"/>
    </location>
</feature>
<reference evidence="3" key="1">
    <citation type="submission" date="2016-10" db="EMBL/GenBank/DDBJ databases">
        <authorList>
            <person name="Varghese N."/>
            <person name="Submissions S."/>
        </authorList>
    </citation>
    <scope>NUCLEOTIDE SEQUENCE [LARGE SCALE GENOMIC DNA]</scope>
    <source>
        <strain evidence="3">DSM 19110</strain>
    </source>
</reference>
<organism evidence="2 3">
    <name type="scientific">Pedobacter steynii</name>
    <dbReference type="NCBI Taxonomy" id="430522"/>
    <lineage>
        <taxon>Bacteria</taxon>
        <taxon>Pseudomonadati</taxon>
        <taxon>Bacteroidota</taxon>
        <taxon>Sphingobacteriia</taxon>
        <taxon>Sphingobacteriales</taxon>
        <taxon>Sphingobacteriaceae</taxon>
        <taxon>Pedobacter</taxon>
    </lineage>
</organism>
<evidence type="ECO:0000313" key="3">
    <source>
        <dbReference type="Proteomes" id="UP000183200"/>
    </source>
</evidence>
<sequence>MERFRTMQEKRRMVQRCRQIRPFHYLIVFYLLIILVGISIRILNFHPTIVALALILLFFGSLCFFLLFKAKKFYRKIHNYENSASQNDKGFNMHLLKK</sequence>
<keyword evidence="1" id="KW-0472">Membrane</keyword>
<protein>
    <submittedName>
        <fullName evidence="2">Uncharacterized protein</fullName>
    </submittedName>
</protein>
<evidence type="ECO:0000256" key="1">
    <source>
        <dbReference type="SAM" id="Phobius"/>
    </source>
</evidence>
<feature type="transmembrane region" description="Helical" evidence="1">
    <location>
        <begin position="21"/>
        <end position="43"/>
    </location>
</feature>
<dbReference type="EMBL" id="FNGY01000008">
    <property type="protein sequence ID" value="SDN53860.1"/>
    <property type="molecule type" value="Genomic_DNA"/>
</dbReference>
<evidence type="ECO:0000313" key="2">
    <source>
        <dbReference type="EMBL" id="SDN53860.1"/>
    </source>
</evidence>
<dbReference type="Proteomes" id="UP000183200">
    <property type="component" value="Unassembled WGS sequence"/>
</dbReference>
<accession>A0A1H0C7H5</accession>
<name>A0A1H0C7H5_9SPHI</name>
<proteinExistence type="predicted"/>
<gene>
    <name evidence="2" type="ORF">SAMN05421820_10841</name>
</gene>
<keyword evidence="1" id="KW-0812">Transmembrane</keyword>
<keyword evidence="1" id="KW-1133">Transmembrane helix</keyword>
<keyword evidence="3" id="KW-1185">Reference proteome</keyword>